<dbReference type="PANTHER" id="PTHR24148:SF64">
    <property type="entry name" value="HETEROKARYON INCOMPATIBILITY DOMAIN-CONTAINING PROTEIN"/>
    <property type="match status" value="1"/>
</dbReference>
<accession>A0A0D1XZL2</accession>
<dbReference type="VEuPathDB" id="FungiDB:PV09_01178"/>
<dbReference type="Pfam" id="PF26639">
    <property type="entry name" value="Het-6_barrel"/>
    <property type="match status" value="1"/>
</dbReference>
<dbReference type="EMBL" id="KN847531">
    <property type="protein sequence ID" value="KIW08251.1"/>
    <property type="molecule type" value="Genomic_DNA"/>
</dbReference>
<reference evidence="2 3" key="1">
    <citation type="submission" date="2015-01" db="EMBL/GenBank/DDBJ databases">
        <title>The Genome Sequence of Ochroconis gallopava CBS43764.</title>
        <authorList>
            <consortium name="The Broad Institute Genomics Platform"/>
            <person name="Cuomo C."/>
            <person name="de Hoog S."/>
            <person name="Gorbushina A."/>
            <person name="Stielow B."/>
            <person name="Teixiera M."/>
            <person name="Abouelleil A."/>
            <person name="Chapman S.B."/>
            <person name="Priest M."/>
            <person name="Young S.K."/>
            <person name="Wortman J."/>
            <person name="Nusbaum C."/>
            <person name="Birren B."/>
        </authorList>
    </citation>
    <scope>NUCLEOTIDE SEQUENCE [LARGE SCALE GENOMIC DNA]</scope>
    <source>
        <strain evidence="2 3">CBS 43764</strain>
    </source>
</reference>
<dbReference type="RefSeq" id="XP_016218120.1">
    <property type="nucleotide sequence ID" value="XM_016354025.1"/>
</dbReference>
<dbReference type="PANTHER" id="PTHR24148">
    <property type="entry name" value="ANKYRIN REPEAT DOMAIN-CONTAINING PROTEIN 39 HOMOLOG-RELATED"/>
    <property type="match status" value="1"/>
</dbReference>
<evidence type="ECO:0000259" key="1">
    <source>
        <dbReference type="Pfam" id="PF06985"/>
    </source>
</evidence>
<dbReference type="GeneID" id="27309151"/>
<name>A0A0D1XZL2_9PEZI</name>
<dbReference type="AlphaFoldDB" id="A0A0D1XZL2"/>
<sequence>MALDDIMSKDSIYSALPGKNAIRLLQIEPGEVEDPIICSLEVYSCLDAAPSYEALSYVWGRPDPTAYIICNGSQVSVTQNLRDALLRLRSRQWNSNQLHGPSSLSNKTLSDVSNESISRGRLWIDALCINQHDSIERGHQVGMMGNIFSKAKCVIIWLGTQDFFMPAAADLLSRLAALGPVQRKLRHGTVYGYWDHKLSREEIKGFPDRDSPEWRPLRDLFLVQWFTRLWVLQEFALAADVRMYIGRYRLNQHVFEAAVCNFSRIKFFDVLDDKSQKAFWAIDDMFRKDHVWRIRTGKKPRPVWEMLTQCIWFDCRDARDRIFALLSMTSEGNAEKIPALVLPDYTKSVIEVYRDATLYCLTNTCKLQYLGYATPAEGEDKLCTWAMNLERDSVLTQVCWGNAASYDTAAAFEESSNPGVLSLHGIGVATVGVVSSQISDPRAAGWIDTDALSKFLLSTDVVSLREKKSAEENAEDVANALFAGWIPFLQKLRGSNEWHREPLIKMLGGLLRGTIKTLPGNEKRVVEHLLWWSRSRRVFCTLDGRVGLGPPSLKCGDEVKCLLGSPVLHVLRPLGDHFAYVGDCAIDGLMDGQIVRSFLKDQRTEELPRCGIEITEDSAGQNLRIRLTEHLKNLGVTSIFNIK</sequence>
<protein>
    <recommendedName>
        <fullName evidence="1">Heterokaryon incompatibility domain-containing protein</fullName>
    </recommendedName>
</protein>
<dbReference type="InParanoid" id="A0A0D1XZL2"/>
<dbReference type="InterPro" id="IPR052895">
    <property type="entry name" value="HetReg/Transcr_Mod"/>
</dbReference>
<dbReference type="OrthoDB" id="5386682at2759"/>
<evidence type="ECO:0000313" key="2">
    <source>
        <dbReference type="EMBL" id="KIW08251.1"/>
    </source>
</evidence>
<keyword evidence="3" id="KW-1185">Reference proteome</keyword>
<dbReference type="Pfam" id="PF06985">
    <property type="entry name" value="HET"/>
    <property type="match status" value="1"/>
</dbReference>
<feature type="domain" description="Heterokaryon incompatibility" evidence="1">
    <location>
        <begin position="52"/>
        <end position="234"/>
    </location>
</feature>
<evidence type="ECO:0000313" key="3">
    <source>
        <dbReference type="Proteomes" id="UP000053259"/>
    </source>
</evidence>
<dbReference type="Proteomes" id="UP000053259">
    <property type="component" value="Unassembled WGS sequence"/>
</dbReference>
<proteinExistence type="predicted"/>
<organism evidence="2 3">
    <name type="scientific">Verruconis gallopava</name>
    <dbReference type="NCBI Taxonomy" id="253628"/>
    <lineage>
        <taxon>Eukaryota</taxon>
        <taxon>Fungi</taxon>
        <taxon>Dikarya</taxon>
        <taxon>Ascomycota</taxon>
        <taxon>Pezizomycotina</taxon>
        <taxon>Dothideomycetes</taxon>
        <taxon>Pleosporomycetidae</taxon>
        <taxon>Venturiales</taxon>
        <taxon>Sympoventuriaceae</taxon>
        <taxon>Verruconis</taxon>
    </lineage>
</organism>
<gene>
    <name evidence="2" type="ORF">PV09_01178</name>
</gene>
<dbReference type="HOGENOM" id="CLU_004184_7_4_1"/>
<dbReference type="InterPro" id="IPR010730">
    <property type="entry name" value="HET"/>
</dbReference>